<gene>
    <name evidence="1" type="ORF">ACFQL7_07365</name>
</gene>
<reference evidence="1 2" key="1">
    <citation type="journal article" date="2019" name="Int. J. Syst. Evol. Microbiol.">
        <title>The Global Catalogue of Microorganisms (GCM) 10K type strain sequencing project: providing services to taxonomists for standard genome sequencing and annotation.</title>
        <authorList>
            <consortium name="The Broad Institute Genomics Platform"/>
            <consortium name="The Broad Institute Genome Sequencing Center for Infectious Disease"/>
            <person name="Wu L."/>
            <person name="Ma J."/>
        </authorList>
    </citation>
    <scope>NUCLEOTIDE SEQUENCE [LARGE SCALE GENOMIC DNA]</scope>
    <source>
        <strain evidence="1 2">RDMS1</strain>
    </source>
</reference>
<evidence type="ECO:0000313" key="1">
    <source>
        <dbReference type="EMBL" id="MFC7189694.1"/>
    </source>
</evidence>
<sequence>MYRPSRRTLLGGLIATSVGGSGCALNDSESAPFTPEQLVLRIAS</sequence>
<dbReference type="GeneID" id="76199251"/>
<dbReference type="RefSeq" id="WP_264383132.1">
    <property type="nucleotide sequence ID" value="NZ_CP109979.1"/>
</dbReference>
<name>A0ABD5YNX1_9EURY</name>
<dbReference type="AlphaFoldDB" id="A0ABD5YNX1"/>
<dbReference type="Proteomes" id="UP001596417">
    <property type="component" value="Unassembled WGS sequence"/>
</dbReference>
<evidence type="ECO:0000313" key="2">
    <source>
        <dbReference type="Proteomes" id="UP001596417"/>
    </source>
</evidence>
<organism evidence="1 2">
    <name type="scientific">Halocatena marina</name>
    <dbReference type="NCBI Taxonomy" id="2934937"/>
    <lineage>
        <taxon>Archaea</taxon>
        <taxon>Methanobacteriati</taxon>
        <taxon>Methanobacteriota</taxon>
        <taxon>Stenosarchaea group</taxon>
        <taxon>Halobacteria</taxon>
        <taxon>Halobacteriales</taxon>
        <taxon>Natronomonadaceae</taxon>
        <taxon>Halocatena</taxon>
    </lineage>
</organism>
<accession>A0ABD5YNX1</accession>
<comment type="caution">
    <text evidence="1">The sequence shown here is derived from an EMBL/GenBank/DDBJ whole genome shotgun (WGS) entry which is preliminary data.</text>
</comment>
<dbReference type="PROSITE" id="PS51257">
    <property type="entry name" value="PROKAR_LIPOPROTEIN"/>
    <property type="match status" value="1"/>
</dbReference>
<dbReference type="EMBL" id="JBHTAX010000001">
    <property type="protein sequence ID" value="MFC7189694.1"/>
    <property type="molecule type" value="Genomic_DNA"/>
</dbReference>
<proteinExistence type="predicted"/>
<keyword evidence="2" id="KW-1185">Reference proteome</keyword>
<protein>
    <submittedName>
        <fullName evidence="1">Uncharacterized protein</fullName>
    </submittedName>
</protein>